<dbReference type="Proteomes" id="UP000230922">
    <property type="component" value="Unassembled WGS sequence"/>
</dbReference>
<reference evidence="8" key="1">
    <citation type="submission" date="2017-09" db="EMBL/GenBank/DDBJ databases">
        <title>Depth-based differentiation of microbial function through sediment-hosted aquifers and enrichment of novel symbionts in the deep terrestrial subsurface.</title>
        <authorList>
            <person name="Probst A.J."/>
            <person name="Ladd B."/>
            <person name="Jarett J.K."/>
            <person name="Geller-Mcgrath D.E."/>
            <person name="Sieber C.M.K."/>
            <person name="Emerson J.B."/>
            <person name="Anantharaman K."/>
            <person name="Thomas B.C."/>
            <person name="Malmstrom R."/>
            <person name="Stieglmeier M."/>
            <person name="Klingl A."/>
            <person name="Woyke T."/>
            <person name="Ryan C.M."/>
            <person name="Banfield J.F."/>
        </authorList>
    </citation>
    <scope>NUCLEOTIDE SEQUENCE [LARGE SCALE GENOMIC DNA]</scope>
</reference>
<name>A0A2H0VB91_9BACT</name>
<dbReference type="Pfam" id="PF07690">
    <property type="entry name" value="MFS_1"/>
    <property type="match status" value="1"/>
</dbReference>
<dbReference type="SUPFAM" id="SSF103473">
    <property type="entry name" value="MFS general substrate transporter"/>
    <property type="match status" value="1"/>
</dbReference>
<feature type="transmembrane region" description="Helical" evidence="5">
    <location>
        <begin position="12"/>
        <end position="36"/>
    </location>
</feature>
<evidence type="ECO:0000313" key="8">
    <source>
        <dbReference type="Proteomes" id="UP000230922"/>
    </source>
</evidence>
<keyword evidence="4 5" id="KW-0472">Membrane</keyword>
<dbReference type="GO" id="GO:0022857">
    <property type="term" value="F:transmembrane transporter activity"/>
    <property type="evidence" value="ECO:0007669"/>
    <property type="project" value="InterPro"/>
</dbReference>
<feature type="transmembrane region" description="Helical" evidence="5">
    <location>
        <begin position="343"/>
        <end position="361"/>
    </location>
</feature>
<feature type="transmembrane region" description="Helical" evidence="5">
    <location>
        <begin position="405"/>
        <end position="427"/>
    </location>
</feature>
<gene>
    <name evidence="7" type="ORF">COT92_01705</name>
</gene>
<dbReference type="EMBL" id="PFAK01000027">
    <property type="protein sequence ID" value="PIR96331.1"/>
    <property type="molecule type" value="Genomic_DNA"/>
</dbReference>
<keyword evidence="3 5" id="KW-1133">Transmembrane helix</keyword>
<dbReference type="InterPro" id="IPR053160">
    <property type="entry name" value="MFS_DHA3_Transporter"/>
</dbReference>
<evidence type="ECO:0000256" key="2">
    <source>
        <dbReference type="ARBA" id="ARBA00022692"/>
    </source>
</evidence>
<feature type="transmembrane region" description="Helical" evidence="5">
    <location>
        <begin position="382"/>
        <end position="399"/>
    </location>
</feature>
<proteinExistence type="predicted"/>
<keyword evidence="2 5" id="KW-0812">Transmembrane</keyword>
<dbReference type="InterPro" id="IPR011701">
    <property type="entry name" value="MFS"/>
</dbReference>
<dbReference type="AlphaFoldDB" id="A0A2H0VB91"/>
<feature type="domain" description="Major facilitator superfamily (MFS) profile" evidence="6">
    <location>
        <begin position="1"/>
        <end position="431"/>
    </location>
</feature>
<evidence type="ECO:0000259" key="6">
    <source>
        <dbReference type="PROSITE" id="PS50850"/>
    </source>
</evidence>
<feature type="transmembrane region" description="Helical" evidence="5">
    <location>
        <begin position="287"/>
        <end position="307"/>
    </location>
</feature>
<dbReference type="PROSITE" id="PS50850">
    <property type="entry name" value="MFS"/>
    <property type="match status" value="1"/>
</dbReference>
<dbReference type="PANTHER" id="PTHR23530">
    <property type="entry name" value="TRANSPORT PROTEIN-RELATED"/>
    <property type="match status" value="1"/>
</dbReference>
<evidence type="ECO:0000256" key="5">
    <source>
        <dbReference type="SAM" id="Phobius"/>
    </source>
</evidence>
<dbReference type="Gene3D" id="1.20.1250.20">
    <property type="entry name" value="MFS general substrate transporter like domains"/>
    <property type="match status" value="1"/>
</dbReference>
<feature type="transmembrane region" description="Helical" evidence="5">
    <location>
        <begin position="42"/>
        <end position="63"/>
    </location>
</feature>
<dbReference type="PANTHER" id="PTHR23530:SF1">
    <property type="entry name" value="PERMEASE, MAJOR FACILITATOR SUPERFAMILY-RELATED"/>
    <property type="match status" value="1"/>
</dbReference>
<dbReference type="PROSITE" id="PS00216">
    <property type="entry name" value="SUGAR_TRANSPORT_1"/>
    <property type="match status" value="1"/>
</dbReference>
<dbReference type="InterPro" id="IPR036259">
    <property type="entry name" value="MFS_trans_sf"/>
</dbReference>
<protein>
    <recommendedName>
        <fullName evidence="6">Major facilitator superfamily (MFS) profile domain-containing protein</fullName>
    </recommendedName>
</protein>
<evidence type="ECO:0000313" key="7">
    <source>
        <dbReference type="EMBL" id="PIR96331.1"/>
    </source>
</evidence>
<dbReference type="InterPro" id="IPR005829">
    <property type="entry name" value="Sugar_transporter_CS"/>
</dbReference>
<feature type="transmembrane region" description="Helical" evidence="5">
    <location>
        <begin position="256"/>
        <end position="275"/>
    </location>
</feature>
<feature type="transmembrane region" description="Helical" evidence="5">
    <location>
        <begin position="75"/>
        <end position="93"/>
    </location>
</feature>
<organism evidence="7 8">
    <name type="scientific">Candidatus Doudnabacteria bacterium CG10_big_fil_rev_8_21_14_0_10_42_18</name>
    <dbReference type="NCBI Taxonomy" id="1974552"/>
    <lineage>
        <taxon>Bacteria</taxon>
        <taxon>Candidatus Doudnaibacteriota</taxon>
    </lineage>
</organism>
<evidence type="ECO:0000256" key="1">
    <source>
        <dbReference type="ARBA" id="ARBA00004141"/>
    </source>
</evidence>
<evidence type="ECO:0000256" key="4">
    <source>
        <dbReference type="ARBA" id="ARBA00023136"/>
    </source>
</evidence>
<evidence type="ECO:0000256" key="3">
    <source>
        <dbReference type="ARBA" id="ARBA00022989"/>
    </source>
</evidence>
<feature type="transmembrane region" description="Helical" evidence="5">
    <location>
        <begin position="319"/>
        <end position="337"/>
    </location>
</feature>
<accession>A0A2H0VB91</accession>
<feature type="transmembrane region" description="Helical" evidence="5">
    <location>
        <begin position="168"/>
        <end position="186"/>
    </location>
</feature>
<dbReference type="InterPro" id="IPR020846">
    <property type="entry name" value="MFS_dom"/>
</dbReference>
<comment type="subcellular location">
    <subcellularLocation>
        <location evidence="1">Membrane</location>
        <topology evidence="1">Multi-pass membrane protein</topology>
    </subcellularLocation>
</comment>
<comment type="caution">
    <text evidence="7">The sequence shown here is derived from an EMBL/GenBank/DDBJ whole genome shotgun (WGS) entry which is preliminary data.</text>
</comment>
<feature type="transmembrane region" description="Helical" evidence="5">
    <location>
        <begin position="99"/>
        <end position="122"/>
    </location>
</feature>
<dbReference type="GO" id="GO:0016020">
    <property type="term" value="C:membrane"/>
    <property type="evidence" value="ECO:0007669"/>
    <property type="project" value="UniProtKB-SubCell"/>
</dbReference>
<feature type="transmembrane region" description="Helical" evidence="5">
    <location>
        <begin position="143"/>
        <end position="162"/>
    </location>
</feature>
<sequence length="433" mass="48365">MEQGVSAVKSNIWKLSVIQSLKWFMIAMPIIVLFYMDNGLSMSQILILQAIFSIVIVVTEVPSGYFSDIVGRKHSIVLGVICGFLGYLVYSFSFGFVGFLIAEIILGFGASFISGADSAMLYDSLLDMGKETDYKRLEGRLTAIGGWSEGLAAILGGFTAVVSLRFPVYLETAIIFLAIPFAFSLVEPKRKSFTPTPESLGFLPNGWFSWSERRPPKGRRSFPGVPESVMDNAEGNWRAIVRIVKFSLHEQLEIKWLIIYGALLGSSTLLMTWFIQPILKQAGLPLVLFGAVWAVFNLFLGFFSYSAHWVEKFFGRKRSLVLMILLNTIGYLALAFFGKYLWAVVFILIFYFVRGINIPIIKDYLNRLVASDIRATVLSVRALAARLIFAVLGPFIGWINDLYSLSVALSLAGFLFAFFGTISLLFLRKHKAL</sequence>